<feature type="chain" id="PRO_5043339369" description="Alginate lyase 2 domain-containing protein" evidence="1">
    <location>
        <begin position="22"/>
        <end position="221"/>
    </location>
</feature>
<feature type="domain" description="Alginate lyase 2" evidence="2">
    <location>
        <begin position="53"/>
        <end position="217"/>
    </location>
</feature>
<proteinExistence type="predicted"/>
<dbReference type="EMBL" id="JAIWQS010000003">
    <property type="protein sequence ID" value="KAJ8769579.1"/>
    <property type="molecule type" value="Genomic_DNA"/>
</dbReference>
<accession>A0AAV8TU21</accession>
<sequence>MNNHHLVSIAFLLIIVNFVEPSSDSLGRATLDPIHGFKELPFNRSYYVFHKPYNLPLNERYSFKNGVHRLWVYTTDKPLYKGSPTRPRTEIMVNGYKYSSGVMQFEGHGFVPKGTTGVCIMQVFGSDPPHATTSMLRVYNGSLTYYRTPIVPNLYGRWFRLNVIHDVESSKVEVYVDGVRKYEASGHGGARHYFKFGVYAQDFSSDRMESRWRGIKILKKL</sequence>
<dbReference type="Pfam" id="PF08787">
    <property type="entry name" value="Alginate_lyase2"/>
    <property type="match status" value="1"/>
</dbReference>
<reference evidence="3 4" key="1">
    <citation type="submission" date="2021-09" db="EMBL/GenBank/DDBJ databases">
        <title>Genomic insights and catalytic innovation underlie evolution of tropane alkaloids biosynthesis.</title>
        <authorList>
            <person name="Wang Y.-J."/>
            <person name="Tian T."/>
            <person name="Huang J.-P."/>
            <person name="Huang S.-X."/>
        </authorList>
    </citation>
    <scope>NUCLEOTIDE SEQUENCE [LARGE SCALE GENOMIC DNA]</scope>
    <source>
        <strain evidence="3">KIB-2018</strain>
        <tissue evidence="3">Leaf</tissue>
    </source>
</reference>
<dbReference type="PANTHER" id="PTHR33681">
    <property type="entry name" value="BINDING PROTEIN, PUTATIVE, EXPRESSED-RELATED"/>
    <property type="match status" value="1"/>
</dbReference>
<dbReference type="InterPro" id="IPR013320">
    <property type="entry name" value="ConA-like_dom_sf"/>
</dbReference>
<dbReference type="AlphaFoldDB" id="A0AAV8TU21"/>
<evidence type="ECO:0000313" key="3">
    <source>
        <dbReference type="EMBL" id="KAJ8769579.1"/>
    </source>
</evidence>
<dbReference type="InterPro" id="IPR014895">
    <property type="entry name" value="Alginate_lyase_2"/>
</dbReference>
<feature type="signal peptide" evidence="1">
    <location>
        <begin position="1"/>
        <end position="21"/>
    </location>
</feature>
<comment type="caution">
    <text evidence="3">The sequence shown here is derived from an EMBL/GenBank/DDBJ whole genome shotgun (WGS) entry which is preliminary data.</text>
</comment>
<keyword evidence="4" id="KW-1185">Reference proteome</keyword>
<organism evidence="3 4">
    <name type="scientific">Erythroxylum novogranatense</name>
    <dbReference type="NCBI Taxonomy" id="1862640"/>
    <lineage>
        <taxon>Eukaryota</taxon>
        <taxon>Viridiplantae</taxon>
        <taxon>Streptophyta</taxon>
        <taxon>Embryophyta</taxon>
        <taxon>Tracheophyta</taxon>
        <taxon>Spermatophyta</taxon>
        <taxon>Magnoliopsida</taxon>
        <taxon>eudicotyledons</taxon>
        <taxon>Gunneridae</taxon>
        <taxon>Pentapetalae</taxon>
        <taxon>rosids</taxon>
        <taxon>fabids</taxon>
        <taxon>Malpighiales</taxon>
        <taxon>Erythroxylaceae</taxon>
        <taxon>Erythroxylum</taxon>
    </lineage>
</organism>
<evidence type="ECO:0000259" key="2">
    <source>
        <dbReference type="Pfam" id="PF08787"/>
    </source>
</evidence>
<keyword evidence="1" id="KW-0732">Signal</keyword>
<dbReference type="Gene3D" id="2.60.120.200">
    <property type="match status" value="1"/>
</dbReference>
<evidence type="ECO:0000256" key="1">
    <source>
        <dbReference type="SAM" id="SignalP"/>
    </source>
</evidence>
<dbReference type="Proteomes" id="UP001159364">
    <property type="component" value="Linkage Group LG03"/>
</dbReference>
<dbReference type="PANTHER" id="PTHR33681:SF4">
    <property type="entry name" value="OS12G0171100 PROTEIN"/>
    <property type="match status" value="1"/>
</dbReference>
<dbReference type="SUPFAM" id="SSF49899">
    <property type="entry name" value="Concanavalin A-like lectins/glucanases"/>
    <property type="match status" value="1"/>
</dbReference>
<gene>
    <name evidence="3" type="ORF">K2173_005182</name>
</gene>
<evidence type="ECO:0000313" key="4">
    <source>
        <dbReference type="Proteomes" id="UP001159364"/>
    </source>
</evidence>
<name>A0AAV8TU21_9ROSI</name>
<protein>
    <recommendedName>
        <fullName evidence="2">Alginate lyase 2 domain-containing protein</fullName>
    </recommendedName>
</protein>